<proteinExistence type="predicted"/>
<keyword evidence="3" id="KW-1185">Reference proteome</keyword>
<organism evidence="2 3">
    <name type="scientific">Bullifex porci</name>
    <dbReference type="NCBI Taxonomy" id="2606638"/>
    <lineage>
        <taxon>Bacteria</taxon>
        <taxon>Pseudomonadati</taxon>
        <taxon>Spirochaetota</taxon>
        <taxon>Spirochaetia</taxon>
        <taxon>Spirochaetales</taxon>
        <taxon>Spirochaetaceae</taxon>
        <taxon>Bullifex</taxon>
    </lineage>
</organism>
<reference evidence="2 3" key="1">
    <citation type="submission" date="2019-08" db="EMBL/GenBank/DDBJ databases">
        <title>In-depth cultivation of the pig gut microbiome towards novel bacterial diversity and tailored functional studies.</title>
        <authorList>
            <person name="Wylensek D."/>
            <person name="Hitch T.C.A."/>
            <person name="Clavel T."/>
        </authorList>
    </citation>
    <scope>NUCLEOTIDE SEQUENCE [LARGE SCALE GENOMIC DNA]</scope>
    <source>
        <strain evidence="2 3">NM-380-WT-3C1</strain>
    </source>
</reference>
<gene>
    <name evidence="2" type="ORF">FYJ80_07040</name>
</gene>
<dbReference type="Proteomes" id="UP000460549">
    <property type="component" value="Unassembled WGS sequence"/>
</dbReference>
<keyword evidence="1" id="KW-0812">Transmembrane</keyword>
<evidence type="ECO:0000313" key="2">
    <source>
        <dbReference type="EMBL" id="MSU06535.1"/>
    </source>
</evidence>
<keyword evidence="1" id="KW-1133">Transmembrane helix</keyword>
<evidence type="ECO:0000313" key="3">
    <source>
        <dbReference type="Proteomes" id="UP000460549"/>
    </source>
</evidence>
<protein>
    <submittedName>
        <fullName evidence="2">Uncharacterized protein</fullName>
    </submittedName>
</protein>
<comment type="caution">
    <text evidence="2">The sequence shown here is derived from an EMBL/GenBank/DDBJ whole genome shotgun (WGS) entry which is preliminary data.</text>
</comment>
<dbReference type="EMBL" id="VUNN01000012">
    <property type="protein sequence ID" value="MSU06535.1"/>
    <property type="molecule type" value="Genomic_DNA"/>
</dbReference>
<dbReference type="AlphaFoldDB" id="A0A7X2PDV5"/>
<keyword evidence="1" id="KW-0472">Membrane</keyword>
<name>A0A7X2PDV5_9SPIO</name>
<feature type="transmembrane region" description="Helical" evidence="1">
    <location>
        <begin position="297"/>
        <end position="317"/>
    </location>
</feature>
<dbReference type="RefSeq" id="WP_154425506.1">
    <property type="nucleotide sequence ID" value="NZ_VUNN01000012.1"/>
</dbReference>
<accession>A0A7X2PDV5</accession>
<sequence length="491" mass="56860">MINEPLIKNTVIDGIEYSCIALGKDDFAIPRHMMQGEKQNGYIYRDGKLSPWTWDAFTTIDGIRYFYFEKTSLKPFSSIAYENRSNALVLLRELAEALTKLPKDFVAPQLGLLPVYRFYILDDNSWLILPQDLGDLFSLYYTDEDRFLSLGCFAKGGTESSFTLIRQFAQFLYYALTSDAPYQEKAIREYNYTEFPLSEYKSYLFPKLDDKTIGFIDFCLHASSKDMRKINGNKKPEENLEWFVEKTASLSWDVENKSKDEYKKVKEELKNNGSVQKFMQKTEQGAKRNNFWRKKGSVIIAITATVIIVGAFLFSYISNLLEPPYTKDMEPTEIIYAFYEAQNELNVSDMTAALKGCKAPQESEVLNLFVNKQTRMAYEQFSPVVRADEWVNEGKPSFNSTMFVYGNSDVVVTEIGENKYQAKLKYYSPYDYNADESTLNNAAQSEAFTYVYDFTQEFELAYNKRGWWNIVNVTDPEISLIEIIKTPYLDK</sequence>
<evidence type="ECO:0000256" key="1">
    <source>
        <dbReference type="SAM" id="Phobius"/>
    </source>
</evidence>